<dbReference type="AlphaFoldDB" id="A0A0U4C5T6"/>
<dbReference type="KEGG" id="hyg:AUC43_11405"/>
<protein>
    <submittedName>
        <fullName evidence="1">Uncharacterized protein</fullName>
    </submittedName>
</protein>
<evidence type="ECO:0000313" key="2">
    <source>
        <dbReference type="Proteomes" id="UP000059542"/>
    </source>
</evidence>
<reference evidence="1 2" key="1">
    <citation type="submission" date="2015-12" db="EMBL/GenBank/DDBJ databases">
        <authorList>
            <person name="Shamseldin A."/>
            <person name="Moawad H."/>
            <person name="Abd El-Rahim W.M."/>
            <person name="Sadowsky M.J."/>
        </authorList>
    </citation>
    <scope>NUCLEOTIDE SEQUENCE [LARGE SCALE GENOMIC DNA]</scope>
    <source>
        <strain evidence="1 2">DG5B</strain>
    </source>
</reference>
<proteinExistence type="predicted"/>
<organism evidence="1 2">
    <name type="scientific">Hymenobacter sedentarius</name>
    <dbReference type="NCBI Taxonomy" id="1411621"/>
    <lineage>
        <taxon>Bacteria</taxon>
        <taxon>Pseudomonadati</taxon>
        <taxon>Bacteroidota</taxon>
        <taxon>Cytophagia</taxon>
        <taxon>Cytophagales</taxon>
        <taxon>Hymenobacteraceae</taxon>
        <taxon>Hymenobacter</taxon>
    </lineage>
</organism>
<dbReference type="EMBL" id="CP013909">
    <property type="protein sequence ID" value="ALW85640.1"/>
    <property type="molecule type" value="Genomic_DNA"/>
</dbReference>
<keyword evidence="2" id="KW-1185">Reference proteome</keyword>
<gene>
    <name evidence="1" type="ORF">AUC43_11405</name>
</gene>
<accession>A0A0U4C5T6</accession>
<name>A0A0U4C5T6_9BACT</name>
<dbReference type="Proteomes" id="UP000059542">
    <property type="component" value="Chromosome"/>
</dbReference>
<sequence length="86" mass="9732">MNNRSHSLAWLHSHSKSGNLPITQIDLNRATVCYCSPSIVNPHMQPNISTNAHKGIVEPHAINIQIADLLTYKRHQNHILGWIYIS</sequence>
<evidence type="ECO:0000313" key="1">
    <source>
        <dbReference type="EMBL" id="ALW85640.1"/>
    </source>
</evidence>